<accession>A0A0S8GD58</accession>
<protein>
    <recommendedName>
        <fullName evidence="3">Fibronectin type-III domain-containing protein</fullName>
    </recommendedName>
</protein>
<evidence type="ECO:0000313" key="2">
    <source>
        <dbReference type="Proteomes" id="UP000051096"/>
    </source>
</evidence>
<evidence type="ECO:0000313" key="1">
    <source>
        <dbReference type="EMBL" id="KPK70593.1"/>
    </source>
</evidence>
<dbReference type="Gene3D" id="2.60.40.10">
    <property type="entry name" value="Immunoglobulins"/>
    <property type="match status" value="2"/>
</dbReference>
<proteinExistence type="predicted"/>
<dbReference type="Proteomes" id="UP000051096">
    <property type="component" value="Unassembled WGS sequence"/>
</dbReference>
<name>A0A0S8GD58_UNCW3</name>
<sequence>MENHIRTADHFYCPEGRSRFYSYPPPYNGGYVTPWLWYDGDPHGSYTYTQWEAKIVARMLQPAPVTITMWGHYVAVDDTGRIYAQFRNDSTDIIQGNVLFIITEDSLYYAAINGDVWHNHVSRGYIPNHIGVYVSIPAGDSVIVNQPLYLDSAWQWSMCEIKTFIQDERLQPDSTKEVRQGGILKVTDLTFIDVTPPASPWVTKVEKSGNDVDLYWNMVTTDTSGSIETMSRYVIYRSTSPDFIPAPHDSIGGIVHPDTEYTDTGVLLGTESDYYLIMAVDAAGNKSTKSNMAHALRKTVNENTAAAE</sequence>
<organism evidence="1 2">
    <name type="scientific">candidate division WOR_3 bacterium SM23_60</name>
    <dbReference type="NCBI Taxonomy" id="1703780"/>
    <lineage>
        <taxon>Bacteria</taxon>
        <taxon>Bacteria division WOR-3</taxon>
    </lineage>
</organism>
<gene>
    <name evidence="1" type="ORF">AMJ87_08645</name>
</gene>
<evidence type="ECO:0008006" key="3">
    <source>
        <dbReference type="Google" id="ProtNLM"/>
    </source>
</evidence>
<dbReference type="EMBL" id="LJUO01000086">
    <property type="protein sequence ID" value="KPK70593.1"/>
    <property type="molecule type" value="Genomic_DNA"/>
</dbReference>
<dbReference type="InterPro" id="IPR013783">
    <property type="entry name" value="Ig-like_fold"/>
</dbReference>
<dbReference type="AlphaFoldDB" id="A0A0S8GD58"/>
<reference evidence="1 2" key="1">
    <citation type="journal article" date="2015" name="Microbiome">
        <title>Genomic resolution of linkages in carbon, nitrogen, and sulfur cycling among widespread estuary sediment bacteria.</title>
        <authorList>
            <person name="Baker B.J."/>
            <person name="Lazar C.S."/>
            <person name="Teske A.P."/>
            <person name="Dick G.J."/>
        </authorList>
    </citation>
    <scope>NUCLEOTIDE SEQUENCE [LARGE SCALE GENOMIC DNA]</scope>
    <source>
        <strain evidence="1">SM23_60</strain>
    </source>
</reference>
<comment type="caution">
    <text evidence="1">The sequence shown here is derived from an EMBL/GenBank/DDBJ whole genome shotgun (WGS) entry which is preliminary data.</text>
</comment>